<keyword evidence="2" id="KW-1185">Reference proteome</keyword>
<reference evidence="2" key="1">
    <citation type="submission" date="2016-11" db="EMBL/GenBank/DDBJ databases">
        <authorList>
            <person name="Varghese N."/>
            <person name="Submissions S."/>
        </authorList>
    </citation>
    <scope>NUCLEOTIDE SEQUENCE [LARGE SCALE GENOMIC DNA]</scope>
    <source>
        <strain evidence="2">DSM 27370</strain>
    </source>
</reference>
<protein>
    <submittedName>
        <fullName evidence="1">Uncharacterized protein</fullName>
    </submittedName>
</protein>
<dbReference type="AlphaFoldDB" id="A0A1M5GMQ3"/>
<organism evidence="1 2">
    <name type="scientific">Dysgonomonas macrotermitis</name>
    <dbReference type="NCBI Taxonomy" id="1346286"/>
    <lineage>
        <taxon>Bacteria</taxon>
        <taxon>Pseudomonadati</taxon>
        <taxon>Bacteroidota</taxon>
        <taxon>Bacteroidia</taxon>
        <taxon>Bacteroidales</taxon>
        <taxon>Dysgonomonadaceae</taxon>
        <taxon>Dysgonomonas</taxon>
    </lineage>
</organism>
<gene>
    <name evidence="1" type="ORF">SAMN05444362_11461</name>
</gene>
<dbReference type="Proteomes" id="UP000184480">
    <property type="component" value="Unassembled WGS sequence"/>
</dbReference>
<dbReference type="STRING" id="1346286.SAMN05444362_11461"/>
<proteinExistence type="predicted"/>
<dbReference type="RefSeq" id="WP_062181775.1">
    <property type="nucleotide sequence ID" value="NZ_BBXL01000014.1"/>
</dbReference>
<dbReference type="EMBL" id="FQUC01000014">
    <property type="protein sequence ID" value="SHG04782.1"/>
    <property type="molecule type" value="Genomic_DNA"/>
</dbReference>
<name>A0A1M5GMQ3_9BACT</name>
<evidence type="ECO:0000313" key="2">
    <source>
        <dbReference type="Proteomes" id="UP000184480"/>
    </source>
</evidence>
<sequence>METINGINTTGWEDVQIPVNIGRLTRIAQQVRSILLSDGIDIDSECESILRTLSSMTRGLIDADMTITEVDEILKDK</sequence>
<accession>A0A1M5GMQ3</accession>
<evidence type="ECO:0000313" key="1">
    <source>
        <dbReference type="EMBL" id="SHG04782.1"/>
    </source>
</evidence>